<evidence type="ECO:0000313" key="4">
    <source>
        <dbReference type="Proteomes" id="UP001321479"/>
    </source>
</evidence>
<dbReference type="InterPro" id="IPR002110">
    <property type="entry name" value="Ankyrin_rpt"/>
</dbReference>
<reference evidence="3 4" key="1">
    <citation type="submission" date="2021-02" db="EMBL/GenBank/DDBJ databases">
        <title>Cotonvirus japonicus, which uses Golgi apparatus of host cells for its virion factory, phylogenetically links tailed tupanvirus and icosahedral mimivirus.</title>
        <authorList>
            <person name="Takahashi H."/>
            <person name="Fukaya S."/>
            <person name="Song C."/>
            <person name="Murata K."/>
            <person name="Takemura M."/>
        </authorList>
    </citation>
    <scope>NUCLEOTIDE SEQUENCE [LARGE SCALE GENOMIC DNA]</scope>
</reference>
<evidence type="ECO:0000256" key="2">
    <source>
        <dbReference type="ARBA" id="ARBA00023043"/>
    </source>
</evidence>
<dbReference type="Pfam" id="PF12796">
    <property type="entry name" value="Ank_2"/>
    <property type="match status" value="6"/>
</dbReference>
<dbReference type="InterPro" id="IPR051165">
    <property type="entry name" value="Multifunctional_ANK_Repeat"/>
</dbReference>
<dbReference type="SUPFAM" id="SSF48403">
    <property type="entry name" value="Ankyrin repeat"/>
    <property type="match status" value="3"/>
</dbReference>
<dbReference type="EMBL" id="AP024483">
    <property type="protein sequence ID" value="BCS82822.1"/>
    <property type="molecule type" value="Genomic_DNA"/>
</dbReference>
<keyword evidence="2" id="KW-0040">ANK repeat</keyword>
<keyword evidence="1" id="KW-0677">Repeat</keyword>
<proteinExistence type="predicted"/>
<evidence type="ECO:0000313" key="3">
    <source>
        <dbReference type="EMBL" id="BCS82822.1"/>
    </source>
</evidence>
<sequence length="1182" mass="134064">MESTINTETKNINTETKNIISDTENINTETKNIICDTENITQSIDIKYKSDAKYECCPDVKCGKFTLLMFLVAHYKQIPDALLKIKAILINSKTRINAKNKLGWTALMIASRNSSTTCSDEVVELLLEYGANPDKQNIDGDTALILACQYSRTDSSIKTVNLLLDYGADINITDDNGWTALITTTRFINTTSDINVIDILMEKGANINDTTNKKWSSIMLASRYINDNIAVIKNLLKYKPHLNIKNTNGWSCLMLAVNYAKTDEAINIIQKLLNDGADPRICTKNGKSCLVLAFENDENTKIMKLLIDSGANINYLYLDDECDYVSKCYNNINHTLSINTDSKAIGKYNGHTLLMTSVLYADANNCETIRMLLSNGADPNFCNNYGITALMLAIIKKKISCEVLRMLLEHENNCDPNCCDKYGNTALSIAMTYYPKKCSLEVINILLDFGADPNPFFNNTTSKIFPSDLLDRNVIWIAYSHYKLNGTMDTINLLLRYGVNINIKNKQGNTILMQTINDSVNDTNYELVSILIAYDSNFSISNSDNESVLHIAVKNNNIKILKLLIDSEVYINTRNDNGMTCLVYYLSLIDKDRKYNIEIIELLLKYKIDLDTECYDNNKNALTMICSSLLTDENNFNLIKLLIDCGANINYQDADGDTPLMILVGVLIHYLNDDENQYIAGYLTNIFIDDFNDSDDSDKIISDTYFNKTCNIIYETIKLLLERGADPNIKNSVVTSVVFDLLEISEVSIILKYIELFYKYGLNINITNAGGDTLLHEISRNENLTIVKFLCEMGIDVNVQNSIGETALFVAIQCSSFSIIIELLNNGADPNIVNDLGISILMEIMKPYCIDNDDENENDDSVIEIINLLIQKNANVNYITNETCVLEYAININNYLSPIIVEDLLKNGADPNLKYSNHTVLHYLIHKGYYFYKKTITQLLFKYGMNPNICDIKGDSILMTAIKMQEEIEIINIFLDYKIDPNIINNKGNTALILAIRSIINYTPYCSDILIKMLIEYGANLNIQNSLGETSLMILFEMIKSINLTFSKSSKENIIKRLFGSDGVISYLLKRSNYKLLNNSGKTIYSYVPNDIMLEFMEAVETSIIDKHIKNNLHESIISLNTQIIMRPGSIRTRLTALQWYSDREFSFEEIRDHDKDLIDYFGIYDTESLRMKIQDNLKYIN</sequence>
<dbReference type="GeneID" id="80558027"/>
<evidence type="ECO:0000256" key="1">
    <source>
        <dbReference type="ARBA" id="ARBA00022737"/>
    </source>
</evidence>
<name>A0ABM7NRN4_9VIRU</name>
<dbReference type="Gene3D" id="1.25.40.20">
    <property type="entry name" value="Ankyrin repeat-containing domain"/>
    <property type="match status" value="8"/>
</dbReference>
<keyword evidence="4" id="KW-1185">Reference proteome</keyword>
<organism evidence="3 4">
    <name type="scientific">Cotonvirus japonicus</name>
    <dbReference type="NCBI Taxonomy" id="2811091"/>
    <lineage>
        <taxon>Viruses</taxon>
        <taxon>Varidnaviria</taxon>
        <taxon>Bamfordvirae</taxon>
        <taxon>Nucleocytoviricota</taxon>
        <taxon>Megaviricetes</taxon>
        <taxon>Imitervirales</taxon>
        <taxon>Mimiviridae</taxon>
        <taxon>Megamimivirinae</taxon>
        <taxon>Cotonvirus</taxon>
        <taxon>Cotonvirus japonicum</taxon>
    </lineage>
</organism>
<dbReference type="PANTHER" id="PTHR24123:SF33">
    <property type="entry name" value="PROTEIN HOS4"/>
    <property type="match status" value="1"/>
</dbReference>
<dbReference type="InterPro" id="IPR036770">
    <property type="entry name" value="Ankyrin_rpt-contain_sf"/>
</dbReference>
<protein>
    <submittedName>
        <fullName evidence="3">Ankyrin repeat protein</fullName>
    </submittedName>
</protein>
<dbReference type="Proteomes" id="UP001321479">
    <property type="component" value="Segment"/>
</dbReference>
<dbReference type="PANTHER" id="PTHR24123">
    <property type="entry name" value="ANKYRIN REPEAT-CONTAINING"/>
    <property type="match status" value="1"/>
</dbReference>
<dbReference type="SMART" id="SM00248">
    <property type="entry name" value="ANK"/>
    <property type="match status" value="22"/>
</dbReference>
<dbReference type="RefSeq" id="YP_010841430.1">
    <property type="nucleotide sequence ID" value="NC_079139.1"/>
</dbReference>
<dbReference type="PROSITE" id="PS50297">
    <property type="entry name" value="ANK_REP_REGION"/>
    <property type="match status" value="6"/>
</dbReference>
<dbReference type="PROSITE" id="PS50088">
    <property type="entry name" value="ANK_REPEAT"/>
    <property type="match status" value="8"/>
</dbReference>
<accession>A0ABM7NRN4</accession>